<keyword evidence="2" id="KW-1185">Reference proteome</keyword>
<dbReference type="GeneID" id="20319599"/>
<organism evidence="1 2">
    <name type="scientific">Opisthorchis viverrini</name>
    <name type="common">Southeast Asian liver fluke</name>
    <dbReference type="NCBI Taxonomy" id="6198"/>
    <lineage>
        <taxon>Eukaryota</taxon>
        <taxon>Metazoa</taxon>
        <taxon>Spiralia</taxon>
        <taxon>Lophotrochozoa</taxon>
        <taxon>Platyhelminthes</taxon>
        <taxon>Trematoda</taxon>
        <taxon>Digenea</taxon>
        <taxon>Opisthorchiida</taxon>
        <taxon>Opisthorchiata</taxon>
        <taxon>Opisthorchiidae</taxon>
        <taxon>Opisthorchis</taxon>
    </lineage>
</organism>
<dbReference type="RefSeq" id="XP_009168679.1">
    <property type="nucleotide sequence ID" value="XM_009170415.1"/>
</dbReference>
<dbReference type="Proteomes" id="UP000054324">
    <property type="component" value="Unassembled WGS sequence"/>
</dbReference>
<gene>
    <name evidence="1" type="ORF">T265_05417</name>
</gene>
<name>A0A075AFD2_OPIVI</name>
<accession>A0A075AFD2</accession>
<dbReference type="CTD" id="20319599"/>
<reference evidence="1 2" key="1">
    <citation type="submission" date="2013-11" db="EMBL/GenBank/DDBJ databases">
        <title>Opisthorchis viverrini - life in the bile duct.</title>
        <authorList>
            <person name="Young N.D."/>
            <person name="Nagarajan N."/>
            <person name="Lin S.J."/>
            <person name="Korhonen P.K."/>
            <person name="Jex A.R."/>
            <person name="Hall R.S."/>
            <person name="Safavi-Hemami H."/>
            <person name="Kaewkong W."/>
            <person name="Bertrand D."/>
            <person name="Gao S."/>
            <person name="Seet Q."/>
            <person name="Wongkham S."/>
            <person name="Teh B.T."/>
            <person name="Wongkham C."/>
            <person name="Intapan P.M."/>
            <person name="Maleewong W."/>
            <person name="Yang X."/>
            <person name="Hu M."/>
            <person name="Wang Z."/>
            <person name="Hofmann A."/>
            <person name="Sternberg P.W."/>
            <person name="Tan P."/>
            <person name="Wang J."/>
            <person name="Gasser R.B."/>
        </authorList>
    </citation>
    <scope>NUCLEOTIDE SEQUENCE [LARGE SCALE GENOMIC DNA]</scope>
</reference>
<dbReference type="OrthoDB" id="6266369at2759"/>
<proteinExistence type="predicted"/>
<evidence type="ECO:0000313" key="2">
    <source>
        <dbReference type="Proteomes" id="UP000054324"/>
    </source>
</evidence>
<sequence length="166" mass="19236">MYGTWGEIAQLSGRKSTDLEERGSNLISDPRLTLSRLGQPGSSPVLVLPSGDVAARLERRQQTQALHVTRGDVHHYHKHQTFAPEAKSIHDCVFHRIARVIFHIFCKTYFKPLLRYTNQTVYSERRKNVTFVVHAQRASRKMVRCLKSVCYKKRLTVLDLLEYCRL</sequence>
<dbReference type="EMBL" id="KL596719">
    <property type="protein sequence ID" value="KER27604.1"/>
    <property type="molecule type" value="Genomic_DNA"/>
</dbReference>
<dbReference type="AlphaFoldDB" id="A0A075AFD2"/>
<protein>
    <submittedName>
        <fullName evidence="1">Uncharacterized protein</fullName>
    </submittedName>
</protein>
<dbReference type="KEGG" id="ovi:T265_05417"/>
<evidence type="ECO:0000313" key="1">
    <source>
        <dbReference type="EMBL" id="KER27604.1"/>
    </source>
</evidence>